<comment type="caution">
    <text evidence="2">The sequence shown here is derived from an EMBL/GenBank/DDBJ whole genome shotgun (WGS) entry which is preliminary data.</text>
</comment>
<accession>A0A6B1DSG8</accession>
<dbReference type="AlphaFoldDB" id="A0A6B1DSG8"/>
<dbReference type="EMBL" id="VXPY01000035">
    <property type="protein sequence ID" value="MYD89765.1"/>
    <property type="molecule type" value="Genomic_DNA"/>
</dbReference>
<reference evidence="2" key="1">
    <citation type="submission" date="2019-09" db="EMBL/GenBank/DDBJ databases">
        <title>Characterisation of the sponge microbiome using genome-centric metagenomics.</title>
        <authorList>
            <person name="Engelberts J.P."/>
            <person name="Robbins S.J."/>
            <person name="De Goeij J.M."/>
            <person name="Aranda M."/>
            <person name="Bell S.C."/>
            <person name="Webster N.S."/>
        </authorList>
    </citation>
    <scope>NUCLEOTIDE SEQUENCE</scope>
    <source>
        <strain evidence="2">SB0662_bin_9</strain>
    </source>
</reference>
<evidence type="ECO:0000313" key="2">
    <source>
        <dbReference type="EMBL" id="MYD89765.1"/>
    </source>
</evidence>
<feature type="transmembrane region" description="Helical" evidence="1">
    <location>
        <begin position="32"/>
        <end position="52"/>
    </location>
</feature>
<evidence type="ECO:0000256" key="1">
    <source>
        <dbReference type="SAM" id="Phobius"/>
    </source>
</evidence>
<proteinExistence type="predicted"/>
<keyword evidence="1" id="KW-1133">Transmembrane helix</keyword>
<evidence type="ECO:0008006" key="3">
    <source>
        <dbReference type="Google" id="ProtNLM"/>
    </source>
</evidence>
<protein>
    <recommendedName>
        <fullName evidence="3">DUF624 domain-containing protein</fullName>
    </recommendedName>
</protein>
<feature type="transmembrane region" description="Helical" evidence="1">
    <location>
        <begin position="113"/>
        <end position="140"/>
    </location>
</feature>
<organism evidence="2">
    <name type="scientific">Caldilineaceae bacterium SB0662_bin_9</name>
    <dbReference type="NCBI Taxonomy" id="2605258"/>
    <lineage>
        <taxon>Bacteria</taxon>
        <taxon>Bacillati</taxon>
        <taxon>Chloroflexota</taxon>
        <taxon>Caldilineae</taxon>
        <taxon>Caldilineales</taxon>
        <taxon>Caldilineaceae</taxon>
    </lineage>
</organism>
<gene>
    <name evidence="2" type="ORF">F4Y08_05415</name>
</gene>
<keyword evidence="1" id="KW-0812">Transmembrane</keyword>
<name>A0A6B1DSG8_9CHLR</name>
<feature type="transmembrane region" description="Helical" evidence="1">
    <location>
        <begin position="87"/>
        <end position="107"/>
    </location>
</feature>
<sequence length="221" mass="25357">MSFLQGINDSIVRSGTVLWKTIKSVYGDLFPYVWMSVLWWVGTLTVILAPLAHTAMHRVAHRTATYRRIDSDFFYEGLRMHKGLAYLMYWGNFLGSVVILVSIWFYGSIQSPFVQLLVIPLIWVAFLFLLVTQFVFPLLWEQDEVSLALIYKNALILVLQHPLFCVLVTLFKITILFLFSLPAFIPLFLFGPAFSTVLSNYALNYLLIKVELAPPPPSWAD</sequence>
<keyword evidence="1" id="KW-0472">Membrane</keyword>